<dbReference type="PANTHER" id="PTHR38604">
    <property type="entry name" value="PERIPLASMIC NITRATE REDUCTASE, ELECTRON TRANSFER SUBUNIT"/>
    <property type="match status" value="1"/>
</dbReference>
<dbReference type="FunCoup" id="A0A6M4H5R0">
    <property type="interactions" value="43"/>
</dbReference>
<dbReference type="GO" id="GO:0042597">
    <property type="term" value="C:periplasmic space"/>
    <property type="evidence" value="ECO:0007669"/>
    <property type="project" value="UniProtKB-SubCell"/>
</dbReference>
<evidence type="ECO:0000256" key="13">
    <source>
        <dbReference type="PIRNR" id="PIRNR006105"/>
    </source>
</evidence>
<dbReference type="InterPro" id="IPR036280">
    <property type="entry name" value="Multihaem_cyt_sf"/>
</dbReference>
<evidence type="ECO:0000313" key="19">
    <source>
        <dbReference type="Proteomes" id="UP000503096"/>
    </source>
</evidence>
<dbReference type="AlphaFoldDB" id="A0A6M4H5R0"/>
<keyword evidence="11 15" id="KW-0408">Iron</keyword>
<dbReference type="InParanoid" id="A0A6M4H5R0"/>
<gene>
    <name evidence="18" type="primary">napB</name>
    <name evidence="18" type="ORF">DSM104440_01071</name>
</gene>
<dbReference type="Proteomes" id="UP000503096">
    <property type="component" value="Chromosome"/>
</dbReference>
<feature type="chain" id="PRO_5026982725" description="Periplasmic nitrate reductase, electron transfer subunit" evidence="17">
    <location>
        <begin position="20"/>
        <end position="157"/>
    </location>
</feature>
<evidence type="ECO:0000256" key="4">
    <source>
        <dbReference type="ARBA" id="ARBA00013773"/>
    </source>
</evidence>
<feature type="binding site" description="covalent" evidence="14">
    <location>
        <position position="123"/>
    </location>
    <ligand>
        <name>heme c</name>
        <dbReference type="ChEBI" id="CHEBI:61717"/>
        <label>2</label>
    </ligand>
</feature>
<keyword evidence="7 15" id="KW-0479">Metal-binding</keyword>
<accession>A0A6M4H5R0</accession>
<comment type="function">
    <text evidence="1">Electron transfer subunit of the periplasmic nitrate reductase complex NapAB. Receives electrons from the membrane-anchored tetraheme c-type NapC protein and transfers these to NapA subunit, thus allowing electron flow between membrane and periplasm. Essential for periplasmic nitrate reduction with nitrate as the terminal electron acceptor.</text>
</comment>
<evidence type="ECO:0000256" key="10">
    <source>
        <dbReference type="ARBA" id="ARBA00022982"/>
    </source>
</evidence>
<feature type="binding site" description="covalent" evidence="14">
    <location>
        <position position="126"/>
    </location>
    <ligand>
        <name>heme c</name>
        <dbReference type="ChEBI" id="CHEBI:61717"/>
        <label>2</label>
    </ligand>
</feature>
<evidence type="ECO:0000256" key="3">
    <source>
        <dbReference type="ARBA" id="ARBA00007368"/>
    </source>
</evidence>
<keyword evidence="19" id="KW-1185">Reference proteome</keyword>
<evidence type="ECO:0000256" key="14">
    <source>
        <dbReference type="PIRSR" id="PIRSR006105-1"/>
    </source>
</evidence>
<evidence type="ECO:0000256" key="11">
    <source>
        <dbReference type="ARBA" id="ARBA00023004"/>
    </source>
</evidence>
<keyword evidence="8 17" id="KW-0732">Signal</keyword>
<feature type="region of interest" description="Disordered" evidence="16">
    <location>
        <begin position="24"/>
        <end position="66"/>
    </location>
</feature>
<evidence type="ECO:0000256" key="5">
    <source>
        <dbReference type="ARBA" id="ARBA00022448"/>
    </source>
</evidence>
<dbReference type="Pfam" id="PF03892">
    <property type="entry name" value="NapB"/>
    <property type="match status" value="1"/>
</dbReference>
<dbReference type="PIRSF" id="PIRSF006105">
    <property type="entry name" value="NapB"/>
    <property type="match status" value="1"/>
</dbReference>
<dbReference type="FunFam" id="1.10.1130.10:FF:000001">
    <property type="entry name" value="Periplasmic nitrate reductase, electron transfer subunit"/>
    <property type="match status" value="1"/>
</dbReference>
<feature type="binding site" description="axial binding residue" evidence="15">
    <location>
        <position position="127"/>
    </location>
    <ligand>
        <name>heme c</name>
        <dbReference type="ChEBI" id="CHEBI:61717"/>
        <label>2</label>
    </ligand>
    <ligandPart>
        <name>Fe</name>
        <dbReference type="ChEBI" id="CHEBI:18248"/>
    </ligandPart>
</feature>
<dbReference type="KEGG" id="upl:DSM104440_01071"/>
<keyword evidence="5 13" id="KW-0813">Transport</keyword>
<evidence type="ECO:0000256" key="1">
    <source>
        <dbReference type="ARBA" id="ARBA00002599"/>
    </source>
</evidence>
<keyword evidence="9 13" id="KW-0574">Periplasm</keyword>
<evidence type="ECO:0000256" key="12">
    <source>
        <dbReference type="ARBA" id="ARBA00031832"/>
    </source>
</evidence>
<dbReference type="GO" id="GO:0046872">
    <property type="term" value="F:metal ion binding"/>
    <property type="evidence" value="ECO:0007669"/>
    <property type="project" value="UniProtKB-KW"/>
</dbReference>
<feature type="signal peptide" evidence="17">
    <location>
        <begin position="1"/>
        <end position="19"/>
    </location>
</feature>
<evidence type="ECO:0000256" key="2">
    <source>
        <dbReference type="ARBA" id="ARBA00004418"/>
    </source>
</evidence>
<keyword evidence="6 14" id="KW-0349">Heme</keyword>
<dbReference type="Gene3D" id="1.10.1130.10">
    <property type="entry name" value="Flavocytochrome C3, Chain A"/>
    <property type="match status" value="1"/>
</dbReference>
<reference evidence="18 19" key="1">
    <citation type="submission" date="2020-04" db="EMBL/GenBank/DDBJ databases">
        <title>Usitatibacter rugosus gen. nov., sp. nov. and Usitatibacter palustris sp. nov., novel members of Usitatibacteraceae fam. nov. within the order Nitrosomonadales isolated from soil.</title>
        <authorList>
            <person name="Huber K.J."/>
            <person name="Neumann-Schaal M."/>
            <person name="Geppert A."/>
            <person name="Luckner M."/>
            <person name="Wanner G."/>
            <person name="Overmann J."/>
        </authorList>
    </citation>
    <scope>NUCLEOTIDE SEQUENCE [LARGE SCALE GENOMIC DNA]</scope>
    <source>
        <strain evidence="18 19">Swamp67</strain>
    </source>
</reference>
<feature type="binding site" description="axial binding residue" evidence="15">
    <location>
        <position position="69"/>
    </location>
    <ligand>
        <name>heme c</name>
        <dbReference type="ChEBI" id="CHEBI:61717"/>
        <label>1</label>
    </ligand>
    <ligandPart>
        <name>Fe</name>
        <dbReference type="ChEBI" id="CHEBI:18248"/>
    </ligandPart>
</feature>
<evidence type="ECO:0000313" key="18">
    <source>
        <dbReference type="EMBL" id="QJR14278.1"/>
    </source>
</evidence>
<sequence length="157" mass="17476">MKRILLALLAAGLCFAAAAQNPSSPGLNHGLRGNTALDKESTPALLPKPVNDDQRKARNYPMQPPLIPHQIDNYQVDAKFNKCMSCHGRDKVADSQAPMVSVTHFMDRDGNMRNEISPRRYFCTQCHVMQTDAKVPVKNTFQDFYSATADEKKGAKK</sequence>
<dbReference type="PANTHER" id="PTHR38604:SF1">
    <property type="entry name" value="PERIPLASMIC NITRATE REDUCTASE, ELECTRON TRANSFER SUBUNIT"/>
    <property type="match status" value="1"/>
</dbReference>
<feature type="binding site" description="covalent" evidence="14">
    <location>
        <position position="83"/>
    </location>
    <ligand>
        <name>heme c</name>
        <dbReference type="ChEBI" id="CHEBI:61717"/>
        <label>1</label>
    </ligand>
</feature>
<name>A0A6M4H5R0_9PROT</name>
<dbReference type="InterPro" id="IPR005591">
    <property type="entry name" value="NapB"/>
</dbReference>
<dbReference type="SUPFAM" id="SSF48695">
    <property type="entry name" value="Multiheme cytochromes"/>
    <property type="match status" value="1"/>
</dbReference>
<evidence type="ECO:0000256" key="9">
    <source>
        <dbReference type="ARBA" id="ARBA00022764"/>
    </source>
</evidence>
<dbReference type="GO" id="GO:0009061">
    <property type="term" value="P:anaerobic respiration"/>
    <property type="evidence" value="ECO:0007669"/>
    <property type="project" value="InterPro"/>
</dbReference>
<dbReference type="RefSeq" id="WP_171161051.1">
    <property type="nucleotide sequence ID" value="NZ_CP053073.1"/>
</dbReference>
<organism evidence="18 19">
    <name type="scientific">Usitatibacter palustris</name>
    <dbReference type="NCBI Taxonomy" id="2732487"/>
    <lineage>
        <taxon>Bacteria</taxon>
        <taxon>Pseudomonadati</taxon>
        <taxon>Pseudomonadota</taxon>
        <taxon>Betaproteobacteria</taxon>
        <taxon>Nitrosomonadales</taxon>
        <taxon>Usitatibacteraceae</taxon>
        <taxon>Usitatibacter</taxon>
    </lineage>
</organism>
<feature type="binding site" description="axial binding residue" evidence="15">
    <location>
        <position position="104"/>
    </location>
    <ligand>
        <name>heme c</name>
        <dbReference type="ChEBI" id="CHEBI:61717"/>
        <label>2</label>
    </ligand>
    <ligandPart>
        <name>Fe</name>
        <dbReference type="ChEBI" id="CHEBI:18248"/>
    </ligandPart>
</feature>
<protein>
    <recommendedName>
        <fullName evidence="4 13">Periplasmic nitrate reductase, electron transfer subunit</fullName>
    </recommendedName>
    <alternativeName>
        <fullName evidence="12 13">Diheme cytochrome c NapB</fullName>
    </alternativeName>
</protein>
<keyword evidence="10 13" id="KW-0249">Electron transport</keyword>
<comment type="similarity">
    <text evidence="3 13">Belongs to the NapB family.</text>
</comment>
<dbReference type="EMBL" id="CP053073">
    <property type="protein sequence ID" value="QJR14278.1"/>
    <property type="molecule type" value="Genomic_DNA"/>
</dbReference>
<evidence type="ECO:0000256" key="7">
    <source>
        <dbReference type="ARBA" id="ARBA00022723"/>
    </source>
</evidence>
<feature type="binding site" description="axial binding residue" evidence="15">
    <location>
        <position position="87"/>
    </location>
    <ligand>
        <name>heme c</name>
        <dbReference type="ChEBI" id="CHEBI:61717"/>
        <label>1</label>
    </ligand>
    <ligandPart>
        <name>Fe</name>
        <dbReference type="ChEBI" id="CHEBI:18248"/>
    </ligandPart>
</feature>
<comment type="PTM">
    <text evidence="14">Binds 2 heme C groups per subunit.</text>
</comment>
<evidence type="ECO:0000256" key="6">
    <source>
        <dbReference type="ARBA" id="ARBA00022617"/>
    </source>
</evidence>
<proteinExistence type="inferred from homology"/>
<evidence type="ECO:0000256" key="16">
    <source>
        <dbReference type="SAM" id="MobiDB-lite"/>
    </source>
</evidence>
<comment type="subunit">
    <text evidence="13">Component of the periplasmic nitrate reductase NapAB complex composed of NapA and NapB.</text>
</comment>
<feature type="binding site" description="covalent" evidence="14">
    <location>
        <position position="86"/>
    </location>
    <ligand>
        <name>heme c</name>
        <dbReference type="ChEBI" id="CHEBI:61717"/>
        <label>1</label>
    </ligand>
</feature>
<evidence type="ECO:0000256" key="17">
    <source>
        <dbReference type="SAM" id="SignalP"/>
    </source>
</evidence>
<evidence type="ECO:0000256" key="8">
    <source>
        <dbReference type="ARBA" id="ARBA00022729"/>
    </source>
</evidence>
<evidence type="ECO:0000256" key="15">
    <source>
        <dbReference type="PIRSR" id="PIRSR006105-2"/>
    </source>
</evidence>
<comment type="subcellular location">
    <subcellularLocation>
        <location evidence="2 13">Periplasm</location>
    </subcellularLocation>
</comment>